<evidence type="ECO:0000313" key="4">
    <source>
        <dbReference type="Proteomes" id="UP001180487"/>
    </source>
</evidence>
<accession>A0ABU2C328</accession>
<evidence type="ECO:0000256" key="1">
    <source>
        <dbReference type="ARBA" id="ARBA00008635"/>
    </source>
</evidence>
<protein>
    <submittedName>
        <fullName evidence="3">Damage-inducible protein DinB</fullName>
    </submittedName>
</protein>
<dbReference type="PANTHER" id="PTHR37302">
    <property type="entry name" value="SLR1116 PROTEIN"/>
    <property type="match status" value="1"/>
</dbReference>
<gene>
    <name evidence="3" type="ORF">J2X19_000376</name>
</gene>
<evidence type="ECO:0000256" key="2">
    <source>
        <dbReference type="ARBA" id="ARBA00022723"/>
    </source>
</evidence>
<dbReference type="EMBL" id="JAVDXT010000001">
    <property type="protein sequence ID" value="MDR7375718.1"/>
    <property type="molecule type" value="Genomic_DNA"/>
</dbReference>
<dbReference type="Proteomes" id="UP001180487">
    <property type="component" value="Unassembled WGS sequence"/>
</dbReference>
<proteinExistence type="inferred from homology"/>
<dbReference type="RefSeq" id="WP_310370126.1">
    <property type="nucleotide sequence ID" value="NZ_JAVDXT010000001.1"/>
</dbReference>
<comment type="similarity">
    <text evidence="1">Belongs to the DinB family.</text>
</comment>
<evidence type="ECO:0000313" key="3">
    <source>
        <dbReference type="EMBL" id="MDR7375718.1"/>
    </source>
</evidence>
<comment type="caution">
    <text evidence="3">The sequence shown here is derived from an EMBL/GenBank/DDBJ whole genome shotgun (WGS) entry which is preliminary data.</text>
</comment>
<dbReference type="SUPFAM" id="SSF109854">
    <property type="entry name" value="DinB/YfiT-like putative metalloenzymes"/>
    <property type="match status" value="1"/>
</dbReference>
<name>A0ABU2C328_9BURK</name>
<dbReference type="InterPro" id="IPR034660">
    <property type="entry name" value="DinB/YfiT-like"/>
</dbReference>
<dbReference type="PANTHER" id="PTHR37302:SF1">
    <property type="entry name" value="PROTEIN DINB"/>
    <property type="match status" value="1"/>
</dbReference>
<dbReference type="InterPro" id="IPR007837">
    <property type="entry name" value="DinB"/>
</dbReference>
<dbReference type="Pfam" id="PF05163">
    <property type="entry name" value="DinB"/>
    <property type="match status" value="1"/>
</dbReference>
<dbReference type="Gene3D" id="1.20.120.450">
    <property type="entry name" value="dinb family like domain"/>
    <property type="match status" value="1"/>
</dbReference>
<reference evidence="3 4" key="1">
    <citation type="submission" date="2023-07" db="EMBL/GenBank/DDBJ databases">
        <title>Sorghum-associated microbial communities from plants grown in Nebraska, USA.</title>
        <authorList>
            <person name="Schachtman D."/>
        </authorList>
    </citation>
    <scope>NUCLEOTIDE SEQUENCE [LARGE SCALE GENOMIC DNA]</scope>
    <source>
        <strain evidence="3 4">BE313</strain>
    </source>
</reference>
<organism evidence="3 4">
    <name type="scientific">Rhodoferax ferrireducens</name>
    <dbReference type="NCBI Taxonomy" id="192843"/>
    <lineage>
        <taxon>Bacteria</taxon>
        <taxon>Pseudomonadati</taxon>
        <taxon>Pseudomonadota</taxon>
        <taxon>Betaproteobacteria</taxon>
        <taxon>Burkholderiales</taxon>
        <taxon>Comamonadaceae</taxon>
        <taxon>Rhodoferax</taxon>
    </lineage>
</organism>
<sequence length="169" mass="18887">MALTRHIRMLTRYTAWANTRLFDALLALPEGQATAVRATGFRNMVNTLNHAYVVDQIWQAHLQGQPHGFTARITETEPALPALRDAQAAIDRWYIGYADGLSDTAHEEVLQFRFVDGGAGAMARGDMLLHVVNHKTYHRGYVADMLYQAGARPPVMDLPVFLRDAQPSL</sequence>
<keyword evidence="2" id="KW-0479">Metal-binding</keyword>
<keyword evidence="4" id="KW-1185">Reference proteome</keyword>